<dbReference type="PANTHER" id="PTHR12526">
    <property type="entry name" value="GLYCOSYLTRANSFERASE"/>
    <property type="match status" value="1"/>
</dbReference>
<dbReference type="InterPro" id="IPR001296">
    <property type="entry name" value="Glyco_trans_1"/>
</dbReference>
<gene>
    <name evidence="4" type="ORF">GOC77_18610</name>
</gene>
<dbReference type="GO" id="GO:0016757">
    <property type="term" value="F:glycosyltransferase activity"/>
    <property type="evidence" value="ECO:0007669"/>
    <property type="project" value="InterPro"/>
</dbReference>
<dbReference type="EMBL" id="WOWA01000011">
    <property type="protein sequence ID" value="NLV15278.1"/>
    <property type="molecule type" value="Genomic_DNA"/>
</dbReference>
<feature type="region of interest" description="Disordered" evidence="1">
    <location>
        <begin position="1"/>
        <end position="37"/>
    </location>
</feature>
<proteinExistence type="predicted"/>
<protein>
    <submittedName>
        <fullName evidence="4">Glycosyltransferase</fullName>
    </submittedName>
</protein>
<dbReference type="Proteomes" id="UP000641625">
    <property type="component" value="Unassembled WGS sequence"/>
</dbReference>
<evidence type="ECO:0000259" key="2">
    <source>
        <dbReference type="Pfam" id="PF00534"/>
    </source>
</evidence>
<feature type="domain" description="Glycosyl transferase family 1" evidence="2">
    <location>
        <begin position="238"/>
        <end position="384"/>
    </location>
</feature>
<accession>A0A847UT61</accession>
<evidence type="ECO:0000313" key="4">
    <source>
        <dbReference type="EMBL" id="NLV15278.1"/>
    </source>
</evidence>
<reference evidence="4" key="1">
    <citation type="submission" date="2019-12" db="EMBL/GenBank/DDBJ databases">
        <title>Whole genome sequencing of Haloarcula argentinensis strain pws5.</title>
        <authorList>
            <person name="Verma D.K."/>
            <person name="Gopal K."/>
            <person name="Prasad E.S."/>
        </authorList>
    </citation>
    <scope>NUCLEOTIDE SEQUENCE</scope>
    <source>
        <strain evidence="4">Pws5</strain>
    </source>
</reference>
<sequence length="417" mass="45164">MTSSKPPGEQASTTEGERATVPSGDDTGAIEPTSESTPVTAAELGSHLAFFIPDLSLGGAEQVTVTIINGLAERGYDVELLLSRATGELQSELSPQVDVVEFGPDTVTGLGVASHVPALVEYLDREQPAALFPHLAHVSVVCLAARRFVDAEVPIFPTHHKAFRVQPDPSPKARVVRRLAERLYPSAEQVVAVSGGVAESLAEHTPIDPDDVSVLYNPVDVETIRARAREPVDHPWIEDEDVPVVLFVGRHEQQKDLETWLAAFEQVHVRNPQVRGVVAGRGSQTDKIRELAEQHGIEDALSLPGYVENPYRYMRQADVYLLSSRYEGLPTVMIEAFACGCPIVATDCPAGPREILADGEYGPLVPVGDANALARAVEETLENPVDSSVIEHRAGEFAPASIIDDYEQFLREHVVSV</sequence>
<name>A0A847UT61_HALAR</name>
<feature type="domain" description="Glycosyltransferase subfamily 4-like N-terminal" evidence="3">
    <location>
        <begin position="58"/>
        <end position="222"/>
    </location>
</feature>
<dbReference type="SUPFAM" id="SSF53756">
    <property type="entry name" value="UDP-Glycosyltransferase/glycogen phosphorylase"/>
    <property type="match status" value="1"/>
</dbReference>
<keyword evidence="4" id="KW-0808">Transferase</keyword>
<dbReference type="CDD" id="cd03811">
    <property type="entry name" value="GT4_GT28_WabH-like"/>
    <property type="match status" value="1"/>
</dbReference>
<feature type="compositionally biased region" description="Polar residues" evidence="1">
    <location>
        <begin position="1"/>
        <end position="14"/>
    </location>
</feature>
<comment type="caution">
    <text evidence="4">The sequence shown here is derived from an EMBL/GenBank/DDBJ whole genome shotgun (WGS) entry which is preliminary data.</text>
</comment>
<dbReference type="InterPro" id="IPR028098">
    <property type="entry name" value="Glyco_trans_4-like_N"/>
</dbReference>
<dbReference type="RefSeq" id="WP_170098627.1">
    <property type="nucleotide sequence ID" value="NZ_WOWA01000011.1"/>
</dbReference>
<dbReference type="AlphaFoldDB" id="A0A847UT61"/>
<organism evidence="4 5">
    <name type="scientific">Haloarcula argentinensis</name>
    <dbReference type="NCBI Taxonomy" id="43776"/>
    <lineage>
        <taxon>Archaea</taxon>
        <taxon>Methanobacteriati</taxon>
        <taxon>Methanobacteriota</taxon>
        <taxon>Stenosarchaea group</taxon>
        <taxon>Halobacteria</taxon>
        <taxon>Halobacteriales</taxon>
        <taxon>Haloarculaceae</taxon>
        <taxon>Haloarcula</taxon>
    </lineage>
</organism>
<evidence type="ECO:0000313" key="5">
    <source>
        <dbReference type="Proteomes" id="UP000641625"/>
    </source>
</evidence>
<dbReference type="Gene3D" id="3.40.50.2000">
    <property type="entry name" value="Glycogen Phosphorylase B"/>
    <property type="match status" value="2"/>
</dbReference>
<evidence type="ECO:0000259" key="3">
    <source>
        <dbReference type="Pfam" id="PF13439"/>
    </source>
</evidence>
<dbReference type="Pfam" id="PF13439">
    <property type="entry name" value="Glyco_transf_4"/>
    <property type="match status" value="1"/>
</dbReference>
<dbReference type="Pfam" id="PF00534">
    <property type="entry name" value="Glycos_transf_1"/>
    <property type="match status" value="1"/>
</dbReference>
<evidence type="ECO:0000256" key="1">
    <source>
        <dbReference type="SAM" id="MobiDB-lite"/>
    </source>
</evidence>